<dbReference type="Proteomes" id="UP000332933">
    <property type="component" value="Unassembled WGS sequence"/>
</dbReference>
<dbReference type="PANTHER" id="PTHR47169">
    <property type="entry name" value="OS01G0541250 PROTEIN"/>
    <property type="match status" value="1"/>
</dbReference>
<gene>
    <name evidence="2" type="primary">Aste57867_2223</name>
    <name evidence="1" type="ORF">As57867_002218</name>
    <name evidence="2" type="ORF">ASTE57867_2223</name>
</gene>
<reference evidence="1" key="2">
    <citation type="submission" date="2019-06" db="EMBL/GenBank/DDBJ databases">
        <title>Genomics analysis of Aphanomyces spp. identifies a new class of oomycete effector associated with host adaptation.</title>
        <authorList>
            <person name="Gaulin E."/>
        </authorList>
    </citation>
    <scope>NUCLEOTIDE SEQUENCE</scope>
    <source>
        <strain evidence="1">CBS 578.67</strain>
    </source>
</reference>
<keyword evidence="3" id="KW-1185">Reference proteome</keyword>
<dbReference type="EMBL" id="VJMH01000236">
    <property type="protein sequence ID" value="KAF0717578.1"/>
    <property type="molecule type" value="Genomic_DNA"/>
</dbReference>
<dbReference type="OrthoDB" id="109411at2759"/>
<dbReference type="InterPro" id="IPR036397">
    <property type="entry name" value="RNaseH_sf"/>
</dbReference>
<dbReference type="AlphaFoldDB" id="A0A485K7S6"/>
<evidence type="ECO:0000313" key="2">
    <source>
        <dbReference type="EMBL" id="VFT79426.1"/>
    </source>
</evidence>
<sequence>MNHVIFNRESKIGDEKWFNADKNARKVYLTEGEEPIQRAWKSKCFIPKVLFLAAIARPRFDEERGANFDGKIGMWPIVKYQPAVRTSRNCPAGTMVATLVNVDATVYRDYVINQGIPAIKEKFPTASKRVVLQHDNATPHGGVTDADLACVSTKG</sequence>
<organism evidence="2 3">
    <name type="scientific">Aphanomyces stellatus</name>
    <dbReference type="NCBI Taxonomy" id="120398"/>
    <lineage>
        <taxon>Eukaryota</taxon>
        <taxon>Sar</taxon>
        <taxon>Stramenopiles</taxon>
        <taxon>Oomycota</taxon>
        <taxon>Saprolegniomycetes</taxon>
        <taxon>Saprolegniales</taxon>
        <taxon>Verrucalvaceae</taxon>
        <taxon>Aphanomyces</taxon>
    </lineage>
</organism>
<dbReference type="PANTHER" id="PTHR47169:SF2">
    <property type="entry name" value="OS01G0541250 PROTEIN"/>
    <property type="match status" value="1"/>
</dbReference>
<evidence type="ECO:0000313" key="1">
    <source>
        <dbReference type="EMBL" id="KAF0717578.1"/>
    </source>
</evidence>
<reference evidence="2 3" key="1">
    <citation type="submission" date="2019-03" db="EMBL/GenBank/DDBJ databases">
        <authorList>
            <person name="Gaulin E."/>
            <person name="Dumas B."/>
        </authorList>
    </citation>
    <scope>NUCLEOTIDE SEQUENCE [LARGE SCALE GENOMIC DNA]</scope>
    <source>
        <strain evidence="2">CBS 568.67</strain>
    </source>
</reference>
<dbReference type="GO" id="GO:0003676">
    <property type="term" value="F:nucleic acid binding"/>
    <property type="evidence" value="ECO:0007669"/>
    <property type="project" value="InterPro"/>
</dbReference>
<accession>A0A485K7S6</accession>
<name>A0A485K7S6_9STRA</name>
<protein>
    <submittedName>
        <fullName evidence="2">Aste57867_2223 protein</fullName>
    </submittedName>
</protein>
<dbReference type="Gene3D" id="3.30.420.10">
    <property type="entry name" value="Ribonuclease H-like superfamily/Ribonuclease H"/>
    <property type="match status" value="1"/>
</dbReference>
<evidence type="ECO:0000313" key="3">
    <source>
        <dbReference type="Proteomes" id="UP000332933"/>
    </source>
</evidence>
<dbReference type="EMBL" id="CAADRA010000236">
    <property type="protein sequence ID" value="VFT79426.1"/>
    <property type="molecule type" value="Genomic_DNA"/>
</dbReference>
<proteinExistence type="predicted"/>